<dbReference type="InterPro" id="IPR010428">
    <property type="entry name" value="Zincin_1"/>
</dbReference>
<dbReference type="AlphaFoldDB" id="A0A934I803"/>
<comment type="caution">
    <text evidence="1">The sequence shown here is derived from an EMBL/GenBank/DDBJ whole genome shotgun (WGS) entry which is preliminary data.</text>
</comment>
<dbReference type="InterPro" id="IPR038555">
    <property type="entry name" value="Zincin_1_sf"/>
</dbReference>
<name>A0A934I803_9CORY</name>
<protein>
    <submittedName>
        <fullName evidence="1">Metallopeptidase family protein</fullName>
    </submittedName>
</protein>
<evidence type="ECO:0000313" key="1">
    <source>
        <dbReference type="EMBL" id="MBI8990150.1"/>
    </source>
</evidence>
<proteinExistence type="predicted"/>
<dbReference type="Proteomes" id="UP000645966">
    <property type="component" value="Unassembled WGS sequence"/>
</dbReference>
<dbReference type="EMBL" id="JAEIOS010000015">
    <property type="protein sequence ID" value="MBI8990150.1"/>
    <property type="molecule type" value="Genomic_DNA"/>
</dbReference>
<sequence length="114" mass="12995">MIDVSDERFNELVDMGFERIPDVFLDNLRNVAILIEDYNPDSKTILGLYHGVPLPERLANHTGLPSSITIYKEAMLDYCTSEEDLIEQVRITVGHEIGHHFGLDDDELHELGWG</sequence>
<gene>
    <name evidence="1" type="ORF">JDV75_10350</name>
</gene>
<reference evidence="1" key="1">
    <citation type="submission" date="2020-12" db="EMBL/GenBank/DDBJ databases">
        <title>Genome public.</title>
        <authorList>
            <person name="Sun Q."/>
        </authorList>
    </citation>
    <scope>NUCLEOTIDE SEQUENCE</scope>
    <source>
        <strain evidence="1">CCM 8863</strain>
    </source>
</reference>
<dbReference type="SUPFAM" id="SSF55486">
    <property type="entry name" value="Metalloproteases ('zincins'), catalytic domain"/>
    <property type="match status" value="1"/>
</dbReference>
<evidence type="ECO:0000313" key="2">
    <source>
        <dbReference type="Proteomes" id="UP000645966"/>
    </source>
</evidence>
<dbReference type="Pfam" id="PF06262">
    <property type="entry name" value="Zincin_1"/>
    <property type="match status" value="1"/>
</dbReference>
<dbReference type="CDD" id="cd12952">
    <property type="entry name" value="MMP_ACEL2062"/>
    <property type="match status" value="1"/>
</dbReference>
<keyword evidence="2" id="KW-1185">Reference proteome</keyword>
<dbReference type="Gene3D" id="3.30.2010.20">
    <property type="match status" value="1"/>
</dbReference>
<organism evidence="1 2">
    <name type="scientific">Corynebacterium meridianum</name>
    <dbReference type="NCBI Taxonomy" id="2765363"/>
    <lineage>
        <taxon>Bacteria</taxon>
        <taxon>Bacillati</taxon>
        <taxon>Actinomycetota</taxon>
        <taxon>Actinomycetes</taxon>
        <taxon>Mycobacteriales</taxon>
        <taxon>Corynebacteriaceae</taxon>
        <taxon>Corynebacterium</taxon>
    </lineage>
</organism>
<dbReference type="RefSeq" id="WP_198739171.1">
    <property type="nucleotide sequence ID" value="NZ_JAEIOS010000015.1"/>
</dbReference>
<accession>A0A934I803</accession>